<dbReference type="Proteomes" id="UP001595956">
    <property type="component" value="Unassembled WGS sequence"/>
</dbReference>
<dbReference type="PANTHER" id="PTHR30269">
    <property type="entry name" value="TRANSMEMBRANE PROTEIN YFCA"/>
    <property type="match status" value="1"/>
</dbReference>
<evidence type="ECO:0000256" key="6">
    <source>
        <dbReference type="ARBA" id="ARBA00022989"/>
    </source>
</evidence>
<evidence type="ECO:0000313" key="10">
    <source>
        <dbReference type="Proteomes" id="UP001595956"/>
    </source>
</evidence>
<feature type="transmembrane region" description="Helical" evidence="8">
    <location>
        <begin position="68"/>
        <end position="88"/>
    </location>
</feature>
<keyword evidence="3" id="KW-0813">Transport</keyword>
<keyword evidence="10" id="KW-1185">Reference proteome</keyword>
<keyword evidence="4 8" id="KW-1003">Cell membrane</keyword>
<reference evidence="10" key="1">
    <citation type="journal article" date="2019" name="Int. J. Syst. Evol. Microbiol.">
        <title>The Global Catalogue of Microorganisms (GCM) 10K type strain sequencing project: providing services to taxonomists for standard genome sequencing and annotation.</title>
        <authorList>
            <consortium name="The Broad Institute Genomics Platform"/>
            <consortium name="The Broad Institute Genome Sequencing Center for Infectious Disease"/>
            <person name="Wu L."/>
            <person name="Ma J."/>
        </authorList>
    </citation>
    <scope>NUCLEOTIDE SEQUENCE [LARGE SCALE GENOMIC DNA]</scope>
    <source>
        <strain evidence="10">KACC 13778</strain>
    </source>
</reference>
<evidence type="ECO:0000313" key="9">
    <source>
        <dbReference type="EMBL" id="MFC5493349.1"/>
    </source>
</evidence>
<evidence type="ECO:0000256" key="2">
    <source>
        <dbReference type="ARBA" id="ARBA00009142"/>
    </source>
</evidence>
<dbReference type="InterPro" id="IPR052017">
    <property type="entry name" value="TSUP"/>
</dbReference>
<feature type="transmembrane region" description="Helical" evidence="8">
    <location>
        <begin position="32"/>
        <end position="56"/>
    </location>
</feature>
<keyword evidence="7 8" id="KW-0472">Membrane</keyword>
<dbReference type="InterPro" id="IPR002781">
    <property type="entry name" value="TM_pro_TauE-like"/>
</dbReference>
<proteinExistence type="inferred from homology"/>
<comment type="similarity">
    <text evidence="2 8">Belongs to the 4-toluene sulfonate uptake permease (TSUP) (TC 2.A.102) family.</text>
</comment>
<feature type="transmembrane region" description="Helical" evidence="8">
    <location>
        <begin position="94"/>
        <end position="112"/>
    </location>
</feature>
<comment type="caution">
    <text evidence="9">The sequence shown here is derived from an EMBL/GenBank/DDBJ whole genome shotgun (WGS) entry which is preliminary data.</text>
</comment>
<evidence type="ECO:0000256" key="1">
    <source>
        <dbReference type="ARBA" id="ARBA00004651"/>
    </source>
</evidence>
<evidence type="ECO:0000256" key="8">
    <source>
        <dbReference type="RuleBase" id="RU363041"/>
    </source>
</evidence>
<dbReference type="PANTHER" id="PTHR30269:SF37">
    <property type="entry name" value="MEMBRANE TRANSPORTER PROTEIN"/>
    <property type="match status" value="1"/>
</dbReference>
<evidence type="ECO:0000256" key="5">
    <source>
        <dbReference type="ARBA" id="ARBA00022692"/>
    </source>
</evidence>
<name>A0ABW0MYE4_9ACTN</name>
<gene>
    <name evidence="9" type="ORF">ACFPKY_09565</name>
</gene>
<dbReference type="Pfam" id="PF01925">
    <property type="entry name" value="TauE"/>
    <property type="match status" value="1"/>
</dbReference>
<protein>
    <recommendedName>
        <fullName evidence="8">Probable membrane transporter protein</fullName>
    </recommendedName>
</protein>
<organism evidence="9 10">
    <name type="scientific">Nocardioides caricicola</name>
    <dbReference type="NCBI Taxonomy" id="634770"/>
    <lineage>
        <taxon>Bacteria</taxon>
        <taxon>Bacillati</taxon>
        <taxon>Actinomycetota</taxon>
        <taxon>Actinomycetes</taxon>
        <taxon>Propionibacteriales</taxon>
        <taxon>Nocardioidaceae</taxon>
        <taxon>Nocardioides</taxon>
    </lineage>
</organism>
<dbReference type="EMBL" id="JBHSMD010000002">
    <property type="protein sequence ID" value="MFC5493349.1"/>
    <property type="molecule type" value="Genomic_DNA"/>
</dbReference>
<dbReference type="RefSeq" id="WP_345172383.1">
    <property type="nucleotide sequence ID" value="NZ_BAABFQ010000003.1"/>
</dbReference>
<evidence type="ECO:0000256" key="3">
    <source>
        <dbReference type="ARBA" id="ARBA00022448"/>
    </source>
</evidence>
<feature type="transmembrane region" description="Helical" evidence="8">
    <location>
        <begin position="160"/>
        <end position="180"/>
    </location>
</feature>
<accession>A0ABW0MYE4</accession>
<evidence type="ECO:0000256" key="7">
    <source>
        <dbReference type="ARBA" id="ARBA00023136"/>
    </source>
</evidence>
<sequence length="240" mass="24440">MLTTLLAVLVLGFAAAVQMASGFGFALMAVPMLAVVVGAHDAVLLAVLAGAVFCAYQAIEGRGHRDGWVVARLLAGAAAGLPVGYLVFRRIDADLLTLLIGVLVLVATAALAKGLMFSSRSPAADLVAGACAGVLTTSTATNGPPVVLLLSGRRLPQQEFRATLTAVFLVVDVAAVAMFAAGGELDRSLLEVAYWCLPGLLAGGYAGWRARALLSPERFQTLVLALLALAGGTAVLAALT</sequence>
<evidence type="ECO:0000256" key="4">
    <source>
        <dbReference type="ARBA" id="ARBA00022475"/>
    </source>
</evidence>
<keyword evidence="6 8" id="KW-1133">Transmembrane helix</keyword>
<comment type="subcellular location">
    <subcellularLocation>
        <location evidence="1 8">Cell membrane</location>
        <topology evidence="1 8">Multi-pass membrane protein</topology>
    </subcellularLocation>
</comment>
<keyword evidence="5 8" id="KW-0812">Transmembrane</keyword>
<feature type="transmembrane region" description="Helical" evidence="8">
    <location>
        <begin position="222"/>
        <end position="239"/>
    </location>
</feature>
<feature type="transmembrane region" description="Helical" evidence="8">
    <location>
        <begin position="192"/>
        <end position="210"/>
    </location>
</feature>